<gene>
    <name evidence="3" type="ORF">FGL89_00930</name>
</gene>
<feature type="domain" description="N-acetyltransferase" evidence="2">
    <location>
        <begin position="5"/>
        <end position="122"/>
    </location>
</feature>
<dbReference type="Proteomes" id="UP000321332">
    <property type="component" value="Chromosome"/>
</dbReference>
<sequence>MISYKETKEISGTDLKKLYSSVQWFAYTNDMKVLRKAINNSLAMVTTWDDNKLIGLVRVVGDGYTIIYFQDILVHPEYQNQKIGITLISIILNKYKHVRQKVLLTESALMHLLLIIYIMLTK</sequence>
<dbReference type="InterPro" id="IPR000182">
    <property type="entry name" value="GNAT_dom"/>
</dbReference>
<dbReference type="GeneID" id="61186284"/>
<dbReference type="SUPFAM" id="SSF55729">
    <property type="entry name" value="Acyl-CoA N-acyltransferases (Nat)"/>
    <property type="match status" value="1"/>
</dbReference>
<organism evidence="3 4">
    <name type="scientific">Leuconostoc carnosum</name>
    <dbReference type="NCBI Taxonomy" id="1252"/>
    <lineage>
        <taxon>Bacteria</taxon>
        <taxon>Bacillati</taxon>
        <taxon>Bacillota</taxon>
        <taxon>Bacilli</taxon>
        <taxon>Lactobacillales</taxon>
        <taxon>Lactobacillaceae</taxon>
        <taxon>Leuconostoc</taxon>
    </lineage>
</organism>
<accession>A0AAE6IID5</accession>
<evidence type="ECO:0000313" key="3">
    <source>
        <dbReference type="EMBL" id="QEA32800.1"/>
    </source>
</evidence>
<dbReference type="Pfam" id="PF13673">
    <property type="entry name" value="Acetyltransf_10"/>
    <property type="match status" value="1"/>
</dbReference>
<dbReference type="Gene3D" id="3.40.630.30">
    <property type="match status" value="1"/>
</dbReference>
<evidence type="ECO:0000259" key="2">
    <source>
        <dbReference type="PROSITE" id="PS51186"/>
    </source>
</evidence>
<keyword evidence="1" id="KW-1133">Transmembrane helix</keyword>
<dbReference type="CDD" id="cd04301">
    <property type="entry name" value="NAT_SF"/>
    <property type="match status" value="1"/>
</dbReference>
<dbReference type="AlphaFoldDB" id="A0AAE6IID5"/>
<evidence type="ECO:0000313" key="4">
    <source>
        <dbReference type="Proteomes" id="UP000321332"/>
    </source>
</evidence>
<evidence type="ECO:0000256" key="1">
    <source>
        <dbReference type="SAM" id="Phobius"/>
    </source>
</evidence>
<reference evidence="3 4" key="1">
    <citation type="submission" date="2019-06" db="EMBL/GenBank/DDBJ databases">
        <title>Genome analyses of bacteria isolated from kimchi.</title>
        <authorList>
            <person name="Lee S."/>
            <person name="Ahn S."/>
            <person name="Roh S."/>
        </authorList>
    </citation>
    <scope>NUCLEOTIDE SEQUENCE [LARGE SCALE GENOMIC DNA]</scope>
    <source>
        <strain evidence="3 4">CBA3620</strain>
    </source>
</reference>
<name>A0AAE6IID5_LEUCA</name>
<dbReference type="RefSeq" id="WP_014974290.1">
    <property type="nucleotide sequence ID" value="NZ_CP042374.1"/>
</dbReference>
<proteinExistence type="predicted"/>
<dbReference type="InterPro" id="IPR016181">
    <property type="entry name" value="Acyl_CoA_acyltransferase"/>
</dbReference>
<keyword evidence="1" id="KW-0812">Transmembrane</keyword>
<dbReference type="PROSITE" id="PS51186">
    <property type="entry name" value="GNAT"/>
    <property type="match status" value="1"/>
</dbReference>
<dbReference type="OMA" id="GVFRAYI"/>
<protein>
    <submittedName>
        <fullName evidence="3">GNAT family N-acetyltransferase</fullName>
    </submittedName>
</protein>
<dbReference type="GO" id="GO:0016747">
    <property type="term" value="F:acyltransferase activity, transferring groups other than amino-acyl groups"/>
    <property type="evidence" value="ECO:0007669"/>
    <property type="project" value="InterPro"/>
</dbReference>
<dbReference type="EMBL" id="CP042374">
    <property type="protein sequence ID" value="QEA32800.1"/>
    <property type="molecule type" value="Genomic_DNA"/>
</dbReference>
<feature type="transmembrane region" description="Helical" evidence="1">
    <location>
        <begin position="102"/>
        <end position="120"/>
    </location>
</feature>
<keyword evidence="1" id="KW-0472">Membrane</keyword>